<dbReference type="Proteomes" id="UP000002274">
    <property type="component" value="Chromosome"/>
</dbReference>
<dbReference type="BioCyc" id="PMAR59922:G1G80-350-MONOMER"/>
<keyword evidence="1" id="KW-0472">Membrane</keyword>
<accession>A2C6L8</accession>
<evidence type="ECO:0000313" key="2">
    <source>
        <dbReference type="EMBL" id="ABM77128.1"/>
    </source>
</evidence>
<feature type="transmembrane region" description="Helical" evidence="1">
    <location>
        <begin position="12"/>
        <end position="34"/>
    </location>
</feature>
<proteinExistence type="predicted"/>
<dbReference type="AlphaFoldDB" id="A2C6L8"/>
<reference evidence="2 3" key="1">
    <citation type="journal article" date="2007" name="PLoS Genet.">
        <title>Patterns and implications of gene gain and loss in the evolution of Prochlorococcus.</title>
        <authorList>
            <person name="Kettler G.C."/>
            <person name="Martiny A.C."/>
            <person name="Huang K."/>
            <person name="Zucker J."/>
            <person name="Coleman M.L."/>
            <person name="Rodrigue S."/>
            <person name="Chen F."/>
            <person name="Lapidus A."/>
            <person name="Ferriera S."/>
            <person name="Johnson J."/>
            <person name="Steglich C."/>
            <person name="Church G.M."/>
            <person name="Richardson P."/>
            <person name="Chisholm S.W."/>
        </authorList>
    </citation>
    <scope>NUCLEOTIDE SEQUENCE [LARGE SCALE GENOMIC DNA]</scope>
    <source>
        <strain evidence="2 3">MIT 9303</strain>
    </source>
</reference>
<dbReference type="STRING" id="59922.P9303_03761"/>
<dbReference type="KEGG" id="pmf:P9303_03761"/>
<dbReference type="HOGENOM" id="CLU_2156101_0_0_3"/>
<feature type="transmembrane region" description="Helical" evidence="1">
    <location>
        <begin position="69"/>
        <end position="89"/>
    </location>
</feature>
<evidence type="ECO:0000313" key="3">
    <source>
        <dbReference type="Proteomes" id="UP000002274"/>
    </source>
</evidence>
<sequence>MIPLTQVSTALIVVLGMVFLSKVVMTLVADFALLSSLKSLMRLMVRGSYATGRTFGIFYWRYLHGPLRLFLIQLVALMVTLVILAYDACRHIWQHRLKVRPPSVARLTPAH</sequence>
<gene>
    <name evidence="2" type="ordered locus">P9303_03761</name>
</gene>
<keyword evidence="1" id="KW-1133">Transmembrane helix</keyword>
<protein>
    <submittedName>
        <fullName evidence="2">Possible Transthyretin</fullName>
    </submittedName>
</protein>
<name>A2C6L8_PROM3</name>
<organism evidence="2 3">
    <name type="scientific">Prochlorococcus marinus (strain MIT 9303)</name>
    <dbReference type="NCBI Taxonomy" id="59922"/>
    <lineage>
        <taxon>Bacteria</taxon>
        <taxon>Bacillati</taxon>
        <taxon>Cyanobacteriota</taxon>
        <taxon>Cyanophyceae</taxon>
        <taxon>Synechococcales</taxon>
        <taxon>Prochlorococcaceae</taxon>
        <taxon>Prochlorococcus</taxon>
    </lineage>
</organism>
<evidence type="ECO:0000256" key="1">
    <source>
        <dbReference type="SAM" id="Phobius"/>
    </source>
</evidence>
<keyword evidence="1" id="KW-0812">Transmembrane</keyword>
<dbReference type="EMBL" id="CP000554">
    <property type="protein sequence ID" value="ABM77128.1"/>
    <property type="molecule type" value="Genomic_DNA"/>
</dbReference>